<sequence length="242" mass="26678">MPKNMGSMPEQWGAFRYNETTKKFEFVASKKVQINGVWNVIISSYSNSAYLVADHAVNFTDVQKHWSQSFVQLAAAKGLVEGVGDGKYNPNKAVTRAEFTAMLVRALGRGIPTGSVTPYEDVQPGAWYFDVVVQAKELGLLGFASDKRFMPDQPLTREEMASMLAAVITLEKLPITKEFINLNGYKDIGNVDAAFLENVRLMIKLKIMTGTGADTFDPKGATTRAQAAVVFIRLLQVAGWID</sequence>
<protein>
    <submittedName>
        <fullName evidence="2">S-layer homology domain-containing protein</fullName>
    </submittedName>
</protein>
<dbReference type="PANTHER" id="PTHR43308:SF5">
    <property type="entry name" value="S-LAYER PROTEIN _ PEPTIDOGLYCAN ENDO-BETA-N-ACETYLGLUCOSAMINIDASE"/>
    <property type="match status" value="1"/>
</dbReference>
<feature type="domain" description="SLH" evidence="1">
    <location>
        <begin position="54"/>
        <end position="117"/>
    </location>
</feature>
<organism evidence="2 3">
    <name type="scientific">Cohnella soli</name>
    <dbReference type="NCBI Taxonomy" id="425005"/>
    <lineage>
        <taxon>Bacteria</taxon>
        <taxon>Bacillati</taxon>
        <taxon>Bacillota</taxon>
        <taxon>Bacilli</taxon>
        <taxon>Bacillales</taxon>
        <taxon>Paenibacillaceae</taxon>
        <taxon>Cohnella</taxon>
    </lineage>
</organism>
<accession>A0ABW0HMP2</accession>
<evidence type="ECO:0000313" key="3">
    <source>
        <dbReference type="Proteomes" id="UP001596113"/>
    </source>
</evidence>
<dbReference type="Proteomes" id="UP001596113">
    <property type="component" value="Unassembled WGS sequence"/>
</dbReference>
<gene>
    <name evidence="2" type="ORF">ACFPOF_00075</name>
</gene>
<dbReference type="PROSITE" id="PS51272">
    <property type="entry name" value="SLH"/>
    <property type="match status" value="3"/>
</dbReference>
<feature type="domain" description="SLH" evidence="1">
    <location>
        <begin position="182"/>
        <end position="242"/>
    </location>
</feature>
<dbReference type="PANTHER" id="PTHR43308">
    <property type="entry name" value="OUTER MEMBRANE PROTEIN ALPHA-RELATED"/>
    <property type="match status" value="1"/>
</dbReference>
<name>A0ABW0HMP2_9BACL</name>
<proteinExistence type="predicted"/>
<evidence type="ECO:0000313" key="2">
    <source>
        <dbReference type="EMBL" id="MFC5401127.1"/>
    </source>
</evidence>
<comment type="caution">
    <text evidence="2">The sequence shown here is derived from an EMBL/GenBank/DDBJ whole genome shotgun (WGS) entry which is preliminary data.</text>
</comment>
<feature type="domain" description="SLH" evidence="1">
    <location>
        <begin position="118"/>
        <end position="178"/>
    </location>
</feature>
<dbReference type="Pfam" id="PF00395">
    <property type="entry name" value="SLH"/>
    <property type="match status" value="3"/>
</dbReference>
<keyword evidence="3" id="KW-1185">Reference proteome</keyword>
<dbReference type="InterPro" id="IPR051465">
    <property type="entry name" value="Cell_Envelope_Struct_Comp"/>
</dbReference>
<reference evidence="3" key="1">
    <citation type="journal article" date="2019" name="Int. J. Syst. Evol. Microbiol.">
        <title>The Global Catalogue of Microorganisms (GCM) 10K type strain sequencing project: providing services to taxonomists for standard genome sequencing and annotation.</title>
        <authorList>
            <consortium name="The Broad Institute Genomics Platform"/>
            <consortium name="The Broad Institute Genome Sequencing Center for Infectious Disease"/>
            <person name="Wu L."/>
            <person name="Ma J."/>
        </authorList>
    </citation>
    <scope>NUCLEOTIDE SEQUENCE [LARGE SCALE GENOMIC DNA]</scope>
    <source>
        <strain evidence="3">CGMCC 1.18575</strain>
    </source>
</reference>
<evidence type="ECO:0000259" key="1">
    <source>
        <dbReference type="PROSITE" id="PS51272"/>
    </source>
</evidence>
<dbReference type="RefSeq" id="WP_378128390.1">
    <property type="nucleotide sequence ID" value="NZ_JBHSMI010000001.1"/>
</dbReference>
<dbReference type="InterPro" id="IPR001119">
    <property type="entry name" value="SLH_dom"/>
</dbReference>
<dbReference type="EMBL" id="JBHSMI010000001">
    <property type="protein sequence ID" value="MFC5401127.1"/>
    <property type="molecule type" value="Genomic_DNA"/>
</dbReference>